<dbReference type="PROSITE" id="PS50991">
    <property type="entry name" value="PYR_CT"/>
    <property type="match status" value="1"/>
</dbReference>
<sequence length="33" mass="3796">MKRIQLYDTTLRDGAGREGISFSVEDKLKIARK</sequence>
<dbReference type="GO" id="GO:0003824">
    <property type="term" value="F:catalytic activity"/>
    <property type="evidence" value="ECO:0007669"/>
    <property type="project" value="InterPro"/>
</dbReference>
<reference evidence="2" key="1">
    <citation type="journal article" date="2014" name="Front. Microbiol.">
        <title>High frequency of phylogenetically diverse reductive dehalogenase-homologous genes in deep subseafloor sedimentary metagenomes.</title>
        <authorList>
            <person name="Kawai M."/>
            <person name="Futagami T."/>
            <person name="Toyoda A."/>
            <person name="Takaki Y."/>
            <person name="Nishi S."/>
            <person name="Hori S."/>
            <person name="Arai W."/>
            <person name="Tsubouchi T."/>
            <person name="Morono Y."/>
            <person name="Uchiyama I."/>
            <person name="Ito T."/>
            <person name="Fujiyama A."/>
            <person name="Inagaki F."/>
            <person name="Takami H."/>
        </authorList>
    </citation>
    <scope>NUCLEOTIDE SEQUENCE</scope>
    <source>
        <strain evidence="2">Expedition CK06-06</strain>
    </source>
</reference>
<accession>X0THF4</accession>
<evidence type="ECO:0000259" key="1">
    <source>
        <dbReference type="PROSITE" id="PS50991"/>
    </source>
</evidence>
<comment type="caution">
    <text evidence="2">The sequence shown here is derived from an EMBL/GenBank/DDBJ whole genome shotgun (WGS) entry which is preliminary data.</text>
</comment>
<feature type="domain" description="Pyruvate carboxyltransferase" evidence="1">
    <location>
        <begin position="4"/>
        <end position="33"/>
    </location>
</feature>
<evidence type="ECO:0000313" key="2">
    <source>
        <dbReference type="EMBL" id="GAF92679.1"/>
    </source>
</evidence>
<name>X0THF4_9ZZZZ</name>
<feature type="non-terminal residue" evidence="2">
    <location>
        <position position="33"/>
    </location>
</feature>
<gene>
    <name evidence="2" type="ORF">S01H1_29759</name>
</gene>
<dbReference type="InterPro" id="IPR000891">
    <property type="entry name" value="PYR_CT"/>
</dbReference>
<protein>
    <recommendedName>
        <fullName evidence="1">Pyruvate carboxyltransferase domain-containing protein</fullName>
    </recommendedName>
</protein>
<dbReference type="EMBL" id="BARS01018278">
    <property type="protein sequence ID" value="GAF92679.1"/>
    <property type="molecule type" value="Genomic_DNA"/>
</dbReference>
<organism evidence="2">
    <name type="scientific">marine sediment metagenome</name>
    <dbReference type="NCBI Taxonomy" id="412755"/>
    <lineage>
        <taxon>unclassified sequences</taxon>
        <taxon>metagenomes</taxon>
        <taxon>ecological metagenomes</taxon>
    </lineage>
</organism>
<proteinExistence type="predicted"/>
<dbReference type="Gene3D" id="3.20.20.70">
    <property type="entry name" value="Aldolase class I"/>
    <property type="match status" value="1"/>
</dbReference>
<dbReference type="InterPro" id="IPR013785">
    <property type="entry name" value="Aldolase_TIM"/>
</dbReference>
<dbReference type="AlphaFoldDB" id="X0THF4"/>
<dbReference type="SUPFAM" id="SSF51569">
    <property type="entry name" value="Aldolase"/>
    <property type="match status" value="1"/>
</dbReference>